<reference evidence="1 2" key="1">
    <citation type="submission" date="2022-11" db="EMBL/GenBank/DDBJ databases">
        <title>Minimal conservation of predation-associated metabolite biosynthetic gene clusters underscores biosynthetic potential of Myxococcota including descriptions for ten novel species: Archangium lansinium sp. nov., Myxococcus landrumus sp. nov., Nannocystis bai.</title>
        <authorList>
            <person name="Ahearne A."/>
            <person name="Stevens C."/>
            <person name="Phillips K."/>
        </authorList>
    </citation>
    <scope>NUCLEOTIDE SEQUENCE [LARGE SCALE GENOMIC DNA]</scope>
    <source>
        <strain evidence="1 2">MIWBW</strain>
    </source>
</reference>
<sequence length="278" mass="31788">MRVPLSPEARMDRFARIAVVSLGLFLAMQGSARADGLATIPYGDNCWGTGTDADRDGLNDDCEYQVAFWFMPLFWFDSGESGHARRPYFAVKSTSFSTRTLQIFYMDTFFEDTGITTGHDGDPEFQLLEVHYSGGKWYLDWAYLSAHRKSSCDSSAWYSYDQLEYDTAIDSRNSSRGWPTLYVAEDKHATYNNLSTCDSGCFLQDYCSRTTYQYLDTATSNRLVSRNVGSTAVQLINSVILNGKTERLLDDVEFKGWDDQWYRPNSQGYRRHLNDFGF</sequence>
<evidence type="ECO:0000313" key="1">
    <source>
        <dbReference type="EMBL" id="MCY1076858.1"/>
    </source>
</evidence>
<accession>A0ABT4A5D7</accession>
<dbReference type="RefSeq" id="WP_267535719.1">
    <property type="nucleotide sequence ID" value="NZ_JAPNKA010000001.1"/>
</dbReference>
<comment type="caution">
    <text evidence="1">The sequence shown here is derived from an EMBL/GenBank/DDBJ whole genome shotgun (WGS) entry which is preliminary data.</text>
</comment>
<evidence type="ECO:0000313" key="2">
    <source>
        <dbReference type="Proteomes" id="UP001207654"/>
    </source>
</evidence>
<dbReference type="EMBL" id="JAPNKA010000001">
    <property type="protein sequence ID" value="MCY1076858.1"/>
    <property type="molecule type" value="Genomic_DNA"/>
</dbReference>
<name>A0ABT4A5D7_9BACT</name>
<gene>
    <name evidence="1" type="ORF">OV287_20475</name>
</gene>
<protein>
    <recommendedName>
        <fullName evidence="3">Lipoprotein</fullName>
    </recommendedName>
</protein>
<proteinExistence type="predicted"/>
<dbReference type="Proteomes" id="UP001207654">
    <property type="component" value="Unassembled WGS sequence"/>
</dbReference>
<organism evidence="1 2">
    <name type="scientific">Archangium lansingense</name>
    <dbReference type="NCBI Taxonomy" id="2995310"/>
    <lineage>
        <taxon>Bacteria</taxon>
        <taxon>Pseudomonadati</taxon>
        <taxon>Myxococcota</taxon>
        <taxon>Myxococcia</taxon>
        <taxon>Myxococcales</taxon>
        <taxon>Cystobacterineae</taxon>
        <taxon>Archangiaceae</taxon>
        <taxon>Archangium</taxon>
    </lineage>
</organism>
<keyword evidence="2" id="KW-1185">Reference proteome</keyword>
<evidence type="ECO:0008006" key="3">
    <source>
        <dbReference type="Google" id="ProtNLM"/>
    </source>
</evidence>